<gene>
    <name evidence="1" type="ORF">RRG08_044092</name>
</gene>
<proteinExistence type="predicted"/>
<evidence type="ECO:0000313" key="1">
    <source>
        <dbReference type="EMBL" id="KAK3764163.1"/>
    </source>
</evidence>
<keyword evidence="2" id="KW-1185">Reference proteome</keyword>
<comment type="caution">
    <text evidence="1">The sequence shown here is derived from an EMBL/GenBank/DDBJ whole genome shotgun (WGS) entry which is preliminary data.</text>
</comment>
<protein>
    <submittedName>
        <fullName evidence="1">Uncharacterized protein</fullName>
    </submittedName>
</protein>
<dbReference type="AlphaFoldDB" id="A0AAE0Z7G5"/>
<reference evidence="1" key="1">
    <citation type="journal article" date="2023" name="G3 (Bethesda)">
        <title>A reference genome for the long-term kleptoplast-retaining sea slug Elysia crispata morphotype clarki.</title>
        <authorList>
            <person name="Eastman K.E."/>
            <person name="Pendleton A.L."/>
            <person name="Shaikh M.A."/>
            <person name="Suttiyut T."/>
            <person name="Ogas R."/>
            <person name="Tomko P."/>
            <person name="Gavelis G."/>
            <person name="Widhalm J.R."/>
            <person name="Wisecaver J.H."/>
        </authorList>
    </citation>
    <scope>NUCLEOTIDE SEQUENCE</scope>
    <source>
        <strain evidence="1">ECLA1</strain>
    </source>
</reference>
<dbReference type="Proteomes" id="UP001283361">
    <property type="component" value="Unassembled WGS sequence"/>
</dbReference>
<dbReference type="EMBL" id="JAWDGP010004466">
    <property type="protein sequence ID" value="KAK3764163.1"/>
    <property type="molecule type" value="Genomic_DNA"/>
</dbReference>
<accession>A0AAE0Z7G5</accession>
<sequence>MEVEVSSPARAFSSSLSWIYVFLTHALREENTVTAHLTYSHFFFISRDKHSTSACPVLISYHILPGYRPYTSAAVDGGNSRKFSQSSRVFDIEEIQKHLTETGSTSPLLSGSQEHKKT</sequence>
<organism evidence="1 2">
    <name type="scientific">Elysia crispata</name>
    <name type="common">lettuce slug</name>
    <dbReference type="NCBI Taxonomy" id="231223"/>
    <lineage>
        <taxon>Eukaryota</taxon>
        <taxon>Metazoa</taxon>
        <taxon>Spiralia</taxon>
        <taxon>Lophotrochozoa</taxon>
        <taxon>Mollusca</taxon>
        <taxon>Gastropoda</taxon>
        <taxon>Heterobranchia</taxon>
        <taxon>Euthyneura</taxon>
        <taxon>Panpulmonata</taxon>
        <taxon>Sacoglossa</taxon>
        <taxon>Placobranchoidea</taxon>
        <taxon>Plakobranchidae</taxon>
        <taxon>Elysia</taxon>
    </lineage>
</organism>
<evidence type="ECO:0000313" key="2">
    <source>
        <dbReference type="Proteomes" id="UP001283361"/>
    </source>
</evidence>
<name>A0AAE0Z7G5_9GAST</name>